<evidence type="ECO:0000313" key="1">
    <source>
        <dbReference type="Proteomes" id="UP000887566"/>
    </source>
</evidence>
<dbReference type="AlphaFoldDB" id="A0A914VIG8"/>
<protein>
    <submittedName>
        <fullName evidence="2">EGF-like domain-containing protein</fullName>
    </submittedName>
</protein>
<keyword evidence="1" id="KW-1185">Reference proteome</keyword>
<reference evidence="2" key="1">
    <citation type="submission" date="2022-11" db="UniProtKB">
        <authorList>
            <consortium name="WormBaseParasite"/>
        </authorList>
    </citation>
    <scope>IDENTIFICATION</scope>
</reference>
<evidence type="ECO:0000313" key="2">
    <source>
        <dbReference type="WBParaSite" id="PSAMB.scaffold2071size25602.g16161.t1"/>
    </source>
</evidence>
<dbReference type="WBParaSite" id="PSAMB.scaffold2071size25602.g16161.t1">
    <property type="protein sequence ID" value="PSAMB.scaffold2071size25602.g16161.t1"/>
    <property type="gene ID" value="PSAMB.scaffold2071size25602.g16161"/>
</dbReference>
<accession>A0A914VIG8</accession>
<organism evidence="1 2">
    <name type="scientific">Plectus sambesii</name>
    <dbReference type="NCBI Taxonomy" id="2011161"/>
    <lineage>
        <taxon>Eukaryota</taxon>
        <taxon>Metazoa</taxon>
        <taxon>Ecdysozoa</taxon>
        <taxon>Nematoda</taxon>
        <taxon>Chromadorea</taxon>
        <taxon>Plectida</taxon>
        <taxon>Plectina</taxon>
        <taxon>Plectoidea</taxon>
        <taxon>Plectidae</taxon>
        <taxon>Plectus</taxon>
    </lineage>
</organism>
<sequence length="311" mass="33415">MSAYMASYNGKGCCVEFGTVSIKNTATGHTMTCQCNPGSGDSCYLEFDMDDTTEFQNKINGNGTYNLITSAEISCDKGGRNVLQSNGKSFSIYACYSYSHLMTTIIAASWSMCSSTTAGVLTTKCSETIRQITEQEMSTYIASYGSTSVVGCCVEFGTVSIRKTDTGPTMTCQCNPGSGDSCYLEFDMDDTTDFHNSINGDGTYDLITSGEIECDLSGRNVLQSNGKSFSIYACYTYSYFKPESGETCTKKPTISNAPTNATTTRTAMMLAVQPATTPSNKAPLITQPLLTVILFGLSIPGLIQKHSAQKK</sequence>
<proteinExistence type="predicted"/>
<dbReference type="Proteomes" id="UP000887566">
    <property type="component" value="Unplaced"/>
</dbReference>
<name>A0A914VIG8_9BILA</name>